<proteinExistence type="predicted"/>
<dbReference type="Pfam" id="PF13480">
    <property type="entry name" value="Acetyltransf_6"/>
    <property type="match status" value="1"/>
</dbReference>
<evidence type="ECO:0000259" key="1">
    <source>
        <dbReference type="Pfam" id="PF13480"/>
    </source>
</evidence>
<sequence length="288" mass="33489">HGITGRPLGIKLFDFQGIVQSPQTTINAHELLKGCELKNWQFDHLVSSQQEFARWQMRVEDSKYMNLSQGYKVYTEERKQAGTSQIANINRKCRKLQREIGTVRFEWHTDQKKVFDTILEWKSAQRKQTETFDILQFDWVKQFLNQIRSTQVDGFEGVLSTLYVKDQLVAAHLGMKTKTVFHHWFPVYDQALYKYSPGSILLLKTAEAAAERGVQRIDLGKGKERYKTSLGSGSISVGEGVVELRPVHHAVRSLWFRTRERIRTSPFRSFAQYPKRVIRSFNTKNAMN</sequence>
<dbReference type="EMBL" id="UOGL01000570">
    <property type="protein sequence ID" value="VAX41604.1"/>
    <property type="molecule type" value="Genomic_DNA"/>
</dbReference>
<name>A0A3B1DYR0_9ZZZZ</name>
<dbReference type="InterPro" id="IPR016181">
    <property type="entry name" value="Acyl_CoA_acyltransferase"/>
</dbReference>
<organism evidence="2">
    <name type="scientific">hydrothermal vent metagenome</name>
    <dbReference type="NCBI Taxonomy" id="652676"/>
    <lineage>
        <taxon>unclassified sequences</taxon>
        <taxon>metagenomes</taxon>
        <taxon>ecological metagenomes</taxon>
    </lineage>
</organism>
<dbReference type="AlphaFoldDB" id="A0A3B1DYR0"/>
<reference evidence="2" key="1">
    <citation type="submission" date="2018-06" db="EMBL/GenBank/DDBJ databases">
        <authorList>
            <person name="Zhirakovskaya E."/>
        </authorList>
    </citation>
    <scope>NUCLEOTIDE SEQUENCE</scope>
</reference>
<evidence type="ECO:0000313" key="2">
    <source>
        <dbReference type="EMBL" id="VAX41604.1"/>
    </source>
</evidence>
<dbReference type="SUPFAM" id="SSF55729">
    <property type="entry name" value="Acyl-CoA N-acyltransferases (Nat)"/>
    <property type="match status" value="1"/>
</dbReference>
<dbReference type="Gene3D" id="3.40.630.30">
    <property type="match status" value="1"/>
</dbReference>
<dbReference type="InterPro" id="IPR038740">
    <property type="entry name" value="BioF2-like_GNAT_dom"/>
</dbReference>
<protein>
    <recommendedName>
        <fullName evidence="1">BioF2-like acetyltransferase domain-containing protein</fullName>
    </recommendedName>
</protein>
<feature type="domain" description="BioF2-like acetyltransferase" evidence="1">
    <location>
        <begin position="85"/>
        <end position="227"/>
    </location>
</feature>
<feature type="non-terminal residue" evidence="2">
    <location>
        <position position="1"/>
    </location>
</feature>
<gene>
    <name evidence="2" type="ORF">MNBD_PLANCTO02-1129</name>
</gene>
<accession>A0A3B1DYR0</accession>